<protein>
    <recommendedName>
        <fullName evidence="3">aldehyde dehydrogenase (NAD(+))</fullName>
        <ecNumber evidence="3">1.2.1.3</ecNumber>
    </recommendedName>
</protein>
<dbReference type="InterPro" id="IPR016160">
    <property type="entry name" value="Ald_DH_CS_CYS"/>
</dbReference>
<reference evidence="8 9" key="1">
    <citation type="journal article" date="2020" name="Genes (Basel)">
        <title>Genomic Comparison of Insect Gut Symbionts from Divergent Burkholderia Subclades.</title>
        <authorList>
            <person name="Takeshita K."/>
            <person name="Kikuchi Y."/>
        </authorList>
    </citation>
    <scope>NUCLEOTIDE SEQUENCE [LARGE SCALE GENOMIC DNA]</scope>
    <source>
        <strain evidence="8 9">PGU16</strain>
    </source>
</reference>
<dbReference type="PROSITE" id="PS00070">
    <property type="entry name" value="ALDEHYDE_DEHYDR_CYS"/>
    <property type="match status" value="1"/>
</dbReference>
<evidence type="ECO:0000256" key="4">
    <source>
        <dbReference type="ARBA" id="ARBA00049194"/>
    </source>
</evidence>
<dbReference type="AlphaFoldDB" id="A0A7I8BU46"/>
<dbReference type="RefSeq" id="WP_180723481.1">
    <property type="nucleotide sequence ID" value="NZ_AP023175.1"/>
</dbReference>
<dbReference type="EC" id="1.2.1.3" evidence="3"/>
<evidence type="ECO:0000256" key="1">
    <source>
        <dbReference type="ARBA" id="ARBA00009986"/>
    </source>
</evidence>
<comment type="similarity">
    <text evidence="1 6">Belongs to the aldehyde dehydrogenase family.</text>
</comment>
<dbReference type="InterPro" id="IPR016162">
    <property type="entry name" value="Ald_DH_N"/>
</dbReference>
<dbReference type="PANTHER" id="PTHR42804">
    <property type="entry name" value="ALDEHYDE DEHYDROGENASE"/>
    <property type="match status" value="1"/>
</dbReference>
<feature type="active site" evidence="5">
    <location>
        <position position="244"/>
    </location>
</feature>
<organism evidence="8 9">
    <name type="scientific">Paraburkholderia largidicola</name>
    <dbReference type="NCBI Taxonomy" id="3014751"/>
    <lineage>
        <taxon>Bacteria</taxon>
        <taxon>Pseudomonadati</taxon>
        <taxon>Pseudomonadota</taxon>
        <taxon>Betaproteobacteria</taxon>
        <taxon>Burkholderiales</taxon>
        <taxon>Burkholderiaceae</taxon>
        <taxon>Paraburkholderia</taxon>
    </lineage>
</organism>
<dbReference type="GO" id="GO:0004029">
    <property type="term" value="F:aldehyde dehydrogenase (NAD+) activity"/>
    <property type="evidence" value="ECO:0007669"/>
    <property type="project" value="UniProtKB-EC"/>
</dbReference>
<evidence type="ECO:0000259" key="7">
    <source>
        <dbReference type="Pfam" id="PF00171"/>
    </source>
</evidence>
<accession>A0A7I8BU46</accession>
<dbReference type="Proteomes" id="UP000510888">
    <property type="component" value="Chromosome 2"/>
</dbReference>
<dbReference type="PANTHER" id="PTHR42804:SF1">
    <property type="entry name" value="ALDEHYDE DEHYDROGENASE-RELATED"/>
    <property type="match status" value="1"/>
</dbReference>
<dbReference type="Gene3D" id="3.40.309.10">
    <property type="entry name" value="Aldehyde Dehydrogenase, Chain A, domain 2"/>
    <property type="match status" value="1"/>
</dbReference>
<proteinExistence type="inferred from homology"/>
<keyword evidence="9" id="KW-1185">Reference proteome</keyword>
<dbReference type="InterPro" id="IPR015590">
    <property type="entry name" value="Aldehyde_DH_dom"/>
</dbReference>
<evidence type="ECO:0000313" key="9">
    <source>
        <dbReference type="Proteomes" id="UP000510888"/>
    </source>
</evidence>
<keyword evidence="2 6" id="KW-0560">Oxidoreductase</keyword>
<dbReference type="SUPFAM" id="SSF53720">
    <property type="entry name" value="ALDH-like"/>
    <property type="match status" value="1"/>
</dbReference>
<sequence length="473" mass="50908">MHTIDTIYIDGAFVTPHGDEWFELFNPATERVIGRVRLADAKDARDAIAAAKRAFPAFSRTSKRARIDMLKRMHAAVVANEDELYDAIVEEYGAPVSRGRWMAQHASNVLIEAAKVLEQYEFTRQAGTAQVVMQPLGVAGLITPWNSNAGFICGKLAAALAAGCTTVIKPSEMSALQTRIVTQALHEADLPPGVFNIVTGRGDSVGAQISSHPDVAKISFTGSTAVGKTILRTGADTLKRVTLELGGKSPTIVLDDADFDQVVPLAINAGFMNSGQACIAGTRILVPRQRLAEFEARVRDEVALAQSGDPRDPRTTVGPMVSQKQWERVQRYIGIGIDEGARLIAGGEGRPDGLDAGWFVRPTVFSDVTNDMTIAREEIFGPVLSIIAYGDTEEAIKIANDTNYGLQAYVFGQDKARAHQVASRIEAGRVLVNTLAHEPAAPFGGFKQSGIGREYGTYGLEAFLEPKAMLGVL</sequence>
<evidence type="ECO:0000256" key="6">
    <source>
        <dbReference type="RuleBase" id="RU003345"/>
    </source>
</evidence>
<evidence type="ECO:0000256" key="5">
    <source>
        <dbReference type="PROSITE-ProRule" id="PRU10007"/>
    </source>
</evidence>
<evidence type="ECO:0000313" key="8">
    <source>
        <dbReference type="EMBL" id="BCF92317.1"/>
    </source>
</evidence>
<dbReference type="Pfam" id="PF00171">
    <property type="entry name" value="Aldedh"/>
    <property type="match status" value="1"/>
</dbReference>
<feature type="domain" description="Aldehyde dehydrogenase" evidence="7">
    <location>
        <begin position="14"/>
        <end position="468"/>
    </location>
</feature>
<dbReference type="InterPro" id="IPR016163">
    <property type="entry name" value="Ald_DH_C"/>
</dbReference>
<dbReference type="EMBL" id="AP023175">
    <property type="protein sequence ID" value="BCF92317.1"/>
    <property type="molecule type" value="Genomic_DNA"/>
</dbReference>
<evidence type="ECO:0000256" key="2">
    <source>
        <dbReference type="ARBA" id="ARBA00023002"/>
    </source>
</evidence>
<dbReference type="InterPro" id="IPR016161">
    <property type="entry name" value="Ald_DH/histidinol_DH"/>
</dbReference>
<evidence type="ECO:0000256" key="3">
    <source>
        <dbReference type="ARBA" id="ARBA00024226"/>
    </source>
</evidence>
<gene>
    <name evidence="8" type="ORF">PPGU16_53840</name>
</gene>
<name>A0A7I8BU46_9BURK</name>
<dbReference type="CDD" id="cd07138">
    <property type="entry name" value="ALDH_CddD_SSP0762"/>
    <property type="match status" value="1"/>
</dbReference>
<dbReference type="KEGG" id="plad:PPGU16_53840"/>
<dbReference type="InterPro" id="IPR029510">
    <property type="entry name" value="Ald_DH_CS_GLU"/>
</dbReference>
<dbReference type="Gene3D" id="3.40.605.10">
    <property type="entry name" value="Aldehyde Dehydrogenase, Chain A, domain 1"/>
    <property type="match status" value="1"/>
</dbReference>
<comment type="catalytic activity">
    <reaction evidence="4">
        <text>an aldehyde + NAD(+) + H2O = a carboxylate + NADH + 2 H(+)</text>
        <dbReference type="Rhea" id="RHEA:16185"/>
        <dbReference type="ChEBI" id="CHEBI:15377"/>
        <dbReference type="ChEBI" id="CHEBI:15378"/>
        <dbReference type="ChEBI" id="CHEBI:17478"/>
        <dbReference type="ChEBI" id="CHEBI:29067"/>
        <dbReference type="ChEBI" id="CHEBI:57540"/>
        <dbReference type="ChEBI" id="CHEBI:57945"/>
        <dbReference type="EC" id="1.2.1.3"/>
    </reaction>
</comment>
<dbReference type="PROSITE" id="PS00687">
    <property type="entry name" value="ALDEHYDE_DEHYDR_GLU"/>
    <property type="match status" value="1"/>
</dbReference>
<dbReference type="FunFam" id="3.40.605.10:FF:000007">
    <property type="entry name" value="NAD/NADP-dependent betaine aldehyde dehydrogenase"/>
    <property type="match status" value="1"/>
</dbReference>
<dbReference type="FunFam" id="3.40.309.10:FF:000012">
    <property type="entry name" value="Betaine aldehyde dehydrogenase"/>
    <property type="match status" value="1"/>
</dbReference>